<organism evidence="1">
    <name type="scientific">marine sediment metagenome</name>
    <dbReference type="NCBI Taxonomy" id="412755"/>
    <lineage>
        <taxon>unclassified sequences</taxon>
        <taxon>metagenomes</taxon>
        <taxon>ecological metagenomes</taxon>
    </lineage>
</organism>
<accession>X1HUY8</accession>
<comment type="caution">
    <text evidence="1">The sequence shown here is derived from an EMBL/GenBank/DDBJ whole genome shotgun (WGS) entry which is preliminary data.</text>
</comment>
<dbReference type="AlphaFoldDB" id="X1HUY8"/>
<feature type="non-terminal residue" evidence="1">
    <location>
        <position position="44"/>
    </location>
</feature>
<dbReference type="EMBL" id="BARU01028668">
    <property type="protein sequence ID" value="GAH73292.1"/>
    <property type="molecule type" value="Genomic_DNA"/>
</dbReference>
<proteinExistence type="predicted"/>
<protein>
    <submittedName>
        <fullName evidence="1">Uncharacterized protein</fullName>
    </submittedName>
</protein>
<dbReference type="Gene3D" id="3.40.50.2000">
    <property type="entry name" value="Glycogen Phosphorylase B"/>
    <property type="match status" value="1"/>
</dbReference>
<evidence type="ECO:0000313" key="1">
    <source>
        <dbReference type="EMBL" id="GAH73292.1"/>
    </source>
</evidence>
<sequence length="44" mass="4687">MGRLTSQKGVDILTGAISELLSRGEEAQFLILGQGQKAIEDSLI</sequence>
<gene>
    <name evidence="1" type="ORF">S03H2_45724</name>
</gene>
<name>X1HUY8_9ZZZZ</name>
<dbReference type="SUPFAM" id="SSF53756">
    <property type="entry name" value="UDP-Glycosyltransferase/glycogen phosphorylase"/>
    <property type="match status" value="1"/>
</dbReference>
<reference evidence="1" key="1">
    <citation type="journal article" date="2014" name="Front. Microbiol.">
        <title>High frequency of phylogenetically diverse reductive dehalogenase-homologous genes in deep subseafloor sedimentary metagenomes.</title>
        <authorList>
            <person name="Kawai M."/>
            <person name="Futagami T."/>
            <person name="Toyoda A."/>
            <person name="Takaki Y."/>
            <person name="Nishi S."/>
            <person name="Hori S."/>
            <person name="Arai W."/>
            <person name="Tsubouchi T."/>
            <person name="Morono Y."/>
            <person name="Uchiyama I."/>
            <person name="Ito T."/>
            <person name="Fujiyama A."/>
            <person name="Inagaki F."/>
            <person name="Takami H."/>
        </authorList>
    </citation>
    <scope>NUCLEOTIDE SEQUENCE</scope>
    <source>
        <strain evidence="1">Expedition CK06-06</strain>
    </source>
</reference>